<dbReference type="STRING" id="44689.Q54HH3"/>
<dbReference type="GO" id="GO:0030015">
    <property type="term" value="C:CCR4-NOT core complex"/>
    <property type="evidence" value="ECO:0000250"/>
    <property type="project" value="dictyBase"/>
</dbReference>
<dbReference type="Proteomes" id="UP000002195">
    <property type="component" value="Unassembled WGS sequence"/>
</dbReference>
<dbReference type="VEuPathDB" id="AmoebaDB:DDB_G0289461"/>
<gene>
    <name evidence="3" type="ORF">DDB_G0289461</name>
</gene>
<evidence type="ECO:0000313" key="4">
    <source>
        <dbReference type="Proteomes" id="UP000002195"/>
    </source>
</evidence>
<keyword evidence="3" id="KW-0540">Nuclease</keyword>
<organism evidence="3 4">
    <name type="scientific">Dictyostelium discoideum</name>
    <name type="common">Social amoeba</name>
    <dbReference type="NCBI Taxonomy" id="44689"/>
    <lineage>
        <taxon>Eukaryota</taxon>
        <taxon>Amoebozoa</taxon>
        <taxon>Evosea</taxon>
        <taxon>Eumycetozoa</taxon>
        <taxon>Dictyostelia</taxon>
        <taxon>Dictyosteliales</taxon>
        <taxon>Dictyosteliaceae</taxon>
        <taxon>Dictyostelium</taxon>
    </lineage>
</organism>
<evidence type="ECO:0000256" key="1">
    <source>
        <dbReference type="SAM" id="MobiDB-lite"/>
    </source>
</evidence>
<evidence type="ECO:0000313" key="3">
    <source>
        <dbReference type="EMBL" id="EAL62710.1"/>
    </source>
</evidence>
<dbReference type="FunCoup" id="Q54HH3">
    <property type="interactions" value="665"/>
</dbReference>
<reference evidence="3 4" key="1">
    <citation type="journal article" date="2005" name="Nature">
        <title>The genome of the social amoeba Dictyostelium discoideum.</title>
        <authorList>
            <consortium name="The Dictyostelium discoideum Sequencing Consortium"/>
            <person name="Eichinger L."/>
            <person name="Pachebat J.A."/>
            <person name="Glockner G."/>
            <person name="Rajandream M.A."/>
            <person name="Sucgang R."/>
            <person name="Berriman M."/>
            <person name="Song J."/>
            <person name="Olsen R."/>
            <person name="Szafranski K."/>
            <person name="Xu Q."/>
            <person name="Tunggal B."/>
            <person name="Kummerfeld S."/>
            <person name="Madera M."/>
            <person name="Konfortov B.A."/>
            <person name="Rivero F."/>
            <person name="Bankier A.T."/>
            <person name="Lehmann R."/>
            <person name="Hamlin N."/>
            <person name="Davies R."/>
            <person name="Gaudet P."/>
            <person name="Fey P."/>
            <person name="Pilcher K."/>
            <person name="Chen G."/>
            <person name="Saunders D."/>
            <person name="Sodergren E."/>
            <person name="Davis P."/>
            <person name="Kerhornou A."/>
            <person name="Nie X."/>
            <person name="Hall N."/>
            <person name="Anjard C."/>
            <person name="Hemphill L."/>
            <person name="Bason N."/>
            <person name="Farbrother P."/>
            <person name="Desany B."/>
            <person name="Just E."/>
            <person name="Morio T."/>
            <person name="Rost R."/>
            <person name="Churcher C."/>
            <person name="Cooper J."/>
            <person name="Haydock S."/>
            <person name="van Driessche N."/>
            <person name="Cronin A."/>
            <person name="Goodhead I."/>
            <person name="Muzny D."/>
            <person name="Mourier T."/>
            <person name="Pain A."/>
            <person name="Lu M."/>
            <person name="Harper D."/>
            <person name="Lindsay R."/>
            <person name="Hauser H."/>
            <person name="James K."/>
            <person name="Quiles M."/>
            <person name="Madan Babu M."/>
            <person name="Saito T."/>
            <person name="Buchrieser C."/>
            <person name="Wardroper A."/>
            <person name="Felder M."/>
            <person name="Thangavelu M."/>
            <person name="Johnson D."/>
            <person name="Knights A."/>
            <person name="Loulseged H."/>
            <person name="Mungall K."/>
            <person name="Oliver K."/>
            <person name="Price C."/>
            <person name="Quail M.A."/>
            <person name="Urushihara H."/>
            <person name="Hernandez J."/>
            <person name="Rabbinowitsch E."/>
            <person name="Steffen D."/>
            <person name="Sanders M."/>
            <person name="Ma J."/>
            <person name="Kohara Y."/>
            <person name="Sharp S."/>
            <person name="Simmonds M."/>
            <person name="Spiegler S."/>
            <person name="Tivey A."/>
            <person name="Sugano S."/>
            <person name="White B."/>
            <person name="Walker D."/>
            <person name="Woodward J."/>
            <person name="Winckler T."/>
            <person name="Tanaka Y."/>
            <person name="Shaulsky G."/>
            <person name="Schleicher M."/>
            <person name="Weinstock G."/>
            <person name="Rosenthal A."/>
            <person name="Cox E.C."/>
            <person name="Chisholm R.L."/>
            <person name="Gibbs R."/>
            <person name="Loomis W.F."/>
            <person name="Platzer M."/>
            <person name="Kay R.R."/>
            <person name="Williams J."/>
            <person name="Dear P.H."/>
            <person name="Noegel A.A."/>
            <person name="Barrell B."/>
            <person name="Kuspa A."/>
        </authorList>
    </citation>
    <scope>NUCLEOTIDE SEQUENCE [LARGE SCALE GENOMIC DNA]</scope>
    <source>
        <strain evidence="3 4">AX4</strain>
    </source>
</reference>
<dbReference type="FunFam" id="3.60.10.10:FF:000185">
    <property type="entry name" value="Uncharacterized protein"/>
    <property type="match status" value="1"/>
</dbReference>
<dbReference type="PANTHER" id="PTHR12121">
    <property type="entry name" value="CARBON CATABOLITE REPRESSOR PROTEIN 4"/>
    <property type="match status" value="1"/>
</dbReference>
<feature type="compositionally biased region" description="Pro residues" evidence="1">
    <location>
        <begin position="25"/>
        <end position="35"/>
    </location>
</feature>
<dbReference type="SMR" id="Q54HH3"/>
<evidence type="ECO:0000259" key="2">
    <source>
        <dbReference type="Pfam" id="PF03372"/>
    </source>
</evidence>
<dbReference type="Pfam" id="PF03372">
    <property type="entry name" value="Exo_endo_phos"/>
    <property type="match status" value="1"/>
</dbReference>
<dbReference type="RefSeq" id="XP_636212.1">
    <property type="nucleotide sequence ID" value="XM_631120.1"/>
</dbReference>
<dbReference type="InParanoid" id="Q54HH3"/>
<dbReference type="PhylomeDB" id="Q54HH3"/>
<dbReference type="Reactome" id="R-DDI-6804115">
    <property type="pathway name" value="TP53 regulates transcription of additional cell cycle genes whose exact role in the p53 pathway remain uncertain"/>
</dbReference>
<feature type="region of interest" description="Disordered" evidence="1">
    <location>
        <begin position="1"/>
        <end position="40"/>
    </location>
</feature>
<keyword evidence="3" id="KW-0255">Endonuclease</keyword>
<dbReference type="EMBL" id="AAFI02000141">
    <property type="protein sequence ID" value="EAL62710.1"/>
    <property type="molecule type" value="Genomic_DNA"/>
</dbReference>
<keyword evidence="4" id="KW-1185">Reference proteome</keyword>
<proteinExistence type="predicted"/>
<dbReference type="GlyGen" id="Q54HH3">
    <property type="glycosylation" value="1 site"/>
</dbReference>
<dbReference type="GeneID" id="8627150"/>
<sequence>MEETDKNNITTTENSIKNEELPSSSTPPPPPPLPPQSTIVTKSKVKEEPLKIILPENFKFGEAEKSFSIIPGKPITYVPFIFTFKNQNSKLKYSKAIISSKWMIDGENIEKLLHYSNNSSAPTISFTPKKEHSGKELIFEIKISPLIFEQHENKSNNIFSKLFNKSSSSSSTSSNNSNNNDNEIPIIIEYKHKILFEKSRELLKINEPLNNNNNNINNQYRIIQYNILADCYVSDSWYTHSASYSLRWNSYRSYLLIEQILQYKADIVGTQEVDRLYWQLFKEMNVRGGYDYYPSYANDSNESPQTTMGGFNNSYREGCFIFFKKDRFNLLQGLEIDYTKLNRPDQKLLKKELVEILIQDPIYKSCITHFLEHSSHHVHHALVLLQDKQTKQKMIVVSKHMYWGSQGYNYHIQCVQIHLFTMILSNFIQVNKLENNIPIVVCGDFNSSPDDSCYNFMTKGLMMNDDHHLTLAGKYPPAFNSSQFDNHPEIKSIKHDFNFLSSYSLRPDGEPKFTIVSRAFTGNIDQIFVSKDRFKVNNVLEIGEKQDYKMLPSLTLASDHILLMTDLELLPSS</sequence>
<dbReference type="eggNOG" id="KOG0620">
    <property type="taxonomic scope" value="Eukaryota"/>
</dbReference>
<comment type="caution">
    <text evidence="3">The sequence shown here is derived from an EMBL/GenBank/DDBJ whole genome shotgun (WGS) entry which is preliminary data.</text>
</comment>
<dbReference type="PANTHER" id="PTHR12121:SF34">
    <property type="entry name" value="PROTEIN ANGEL"/>
    <property type="match status" value="1"/>
</dbReference>
<dbReference type="OMA" id="QYNILAD"/>
<dbReference type="InterPro" id="IPR005135">
    <property type="entry name" value="Endo/exonuclease/phosphatase"/>
</dbReference>
<dbReference type="GO" id="GO:0004519">
    <property type="term" value="F:endonuclease activity"/>
    <property type="evidence" value="ECO:0007669"/>
    <property type="project" value="UniProtKB-KW"/>
</dbReference>
<dbReference type="SUPFAM" id="SSF56219">
    <property type="entry name" value="DNase I-like"/>
    <property type="match status" value="1"/>
</dbReference>
<dbReference type="PaxDb" id="44689-DDB0237634"/>
<keyword evidence="3" id="KW-0378">Hydrolase</keyword>
<dbReference type="GO" id="GO:0003730">
    <property type="term" value="F:mRNA 3'-UTR binding"/>
    <property type="evidence" value="ECO:0000318"/>
    <property type="project" value="GO_Central"/>
</dbReference>
<name>Q54HH3_DICDI</name>
<protein>
    <submittedName>
        <fullName evidence="3">Endonuclease/exonuclease/phosphatase domain-containing protein</fullName>
    </submittedName>
</protein>
<dbReference type="dictyBase" id="DDB_G0289461"/>
<dbReference type="AlphaFoldDB" id="Q54HH3"/>
<dbReference type="HOGENOM" id="CLU_476036_0_0_1"/>
<feature type="domain" description="Endonuclease/exonuclease/phosphatase" evidence="2">
    <location>
        <begin position="248"/>
        <end position="560"/>
    </location>
</feature>
<dbReference type="Gene3D" id="3.60.10.10">
    <property type="entry name" value="Endonuclease/exonuclease/phosphatase"/>
    <property type="match status" value="1"/>
</dbReference>
<dbReference type="InterPro" id="IPR050410">
    <property type="entry name" value="CCR4/nocturin_mRNA_transcr"/>
</dbReference>
<accession>Q54HH3</accession>
<dbReference type="InterPro" id="IPR036691">
    <property type="entry name" value="Endo/exonu/phosph_ase_sf"/>
</dbReference>
<dbReference type="KEGG" id="ddi:DDB_G0289461"/>